<dbReference type="Proteomes" id="UP000515158">
    <property type="component" value="Unplaced"/>
</dbReference>
<dbReference type="InterPro" id="IPR005532">
    <property type="entry name" value="SUMF_dom"/>
</dbReference>
<dbReference type="Gene3D" id="3.90.1580.10">
    <property type="entry name" value="paralog of FGE (formylglycine-generating enzyme)"/>
    <property type="match status" value="1"/>
</dbReference>
<feature type="chain" id="PRO_5028095477" evidence="2">
    <location>
        <begin position="22"/>
        <end position="383"/>
    </location>
</feature>
<dbReference type="GO" id="GO:0005783">
    <property type="term" value="C:endoplasmic reticulum"/>
    <property type="evidence" value="ECO:0007669"/>
    <property type="project" value="TreeGrafter"/>
</dbReference>
<dbReference type="InterPro" id="IPR051043">
    <property type="entry name" value="Sulfatase_Mod_Factor_Kinase"/>
</dbReference>
<accession>A0A6P8Z1X5</accession>
<organism evidence="5">
    <name type="scientific">Thrips palmi</name>
    <name type="common">Melon thrips</name>
    <dbReference type="NCBI Taxonomy" id="161013"/>
    <lineage>
        <taxon>Eukaryota</taxon>
        <taxon>Metazoa</taxon>
        <taxon>Ecdysozoa</taxon>
        <taxon>Arthropoda</taxon>
        <taxon>Hexapoda</taxon>
        <taxon>Insecta</taxon>
        <taxon>Pterygota</taxon>
        <taxon>Neoptera</taxon>
        <taxon>Paraneoptera</taxon>
        <taxon>Thysanoptera</taxon>
        <taxon>Terebrantia</taxon>
        <taxon>Thripoidea</taxon>
        <taxon>Thripidae</taxon>
        <taxon>Thrips</taxon>
    </lineage>
</organism>
<dbReference type="GeneID" id="117646650"/>
<dbReference type="SUPFAM" id="SSF56436">
    <property type="entry name" value="C-type lectin-like"/>
    <property type="match status" value="1"/>
</dbReference>
<keyword evidence="2" id="KW-0732">Signal</keyword>
<dbReference type="GO" id="GO:0120147">
    <property type="term" value="F:formylglycine-generating oxidase activity"/>
    <property type="evidence" value="ECO:0007669"/>
    <property type="project" value="TreeGrafter"/>
</dbReference>
<dbReference type="RefSeq" id="XP_034243641.1">
    <property type="nucleotide sequence ID" value="XM_034387750.1"/>
</dbReference>
<evidence type="ECO:0000259" key="3">
    <source>
        <dbReference type="Pfam" id="PF03781"/>
    </source>
</evidence>
<dbReference type="InParanoid" id="A0A6P8Z1X5"/>
<dbReference type="PANTHER" id="PTHR23150">
    <property type="entry name" value="SULFATASE MODIFYING FACTOR 1, 2"/>
    <property type="match status" value="1"/>
</dbReference>
<evidence type="ECO:0000313" key="5">
    <source>
        <dbReference type="RefSeq" id="XP_034243641.1"/>
    </source>
</evidence>
<dbReference type="InterPro" id="IPR042095">
    <property type="entry name" value="SUMF_sf"/>
</dbReference>
<evidence type="ECO:0000313" key="4">
    <source>
        <dbReference type="Proteomes" id="UP000515158"/>
    </source>
</evidence>
<dbReference type="InterPro" id="IPR016187">
    <property type="entry name" value="CTDL_fold"/>
</dbReference>
<gene>
    <name evidence="5" type="primary">LOC117646650</name>
</gene>
<dbReference type="AlphaFoldDB" id="A0A6P8Z1X5"/>
<name>A0A6P8Z1X5_THRPL</name>
<proteinExistence type="inferred from homology"/>
<feature type="domain" description="Sulfatase-modifying factor enzyme-like" evidence="3">
    <location>
        <begin position="87"/>
        <end position="365"/>
    </location>
</feature>
<comment type="similarity">
    <text evidence="1">Belongs to the sulfatase-modifying factor family.</text>
</comment>
<evidence type="ECO:0000256" key="2">
    <source>
        <dbReference type="SAM" id="SignalP"/>
    </source>
</evidence>
<dbReference type="Pfam" id="PF03781">
    <property type="entry name" value="FGE-sulfatase"/>
    <property type="match status" value="1"/>
</dbReference>
<evidence type="ECO:0000256" key="1">
    <source>
        <dbReference type="ARBA" id="ARBA00005310"/>
    </source>
</evidence>
<reference evidence="5" key="1">
    <citation type="submission" date="2025-08" db="UniProtKB">
        <authorList>
            <consortium name="RefSeq"/>
        </authorList>
    </citation>
    <scope>IDENTIFICATION</scope>
    <source>
        <tissue evidence="5">Total insect</tissue>
    </source>
</reference>
<protein>
    <submittedName>
        <fullName evidence="5">Formylglycine-generating enzyme</fullName>
    </submittedName>
</protein>
<keyword evidence="4" id="KW-1185">Reference proteome</keyword>
<dbReference type="PANTHER" id="PTHR23150:SF19">
    <property type="entry name" value="FORMYLGLYCINE-GENERATING ENZYME"/>
    <property type="match status" value="1"/>
</dbReference>
<sequence length="383" mass="42940">MVAQRTCPVGLMAFALLCVVAQDTCDLTSKETPCGCGALKRKAKDKDSLTPLEKTVTTLEEIMNGGESNKAVPQPRDAFVESEYPRTNDMVLIKGGEFTMGTDKPVFVADGEGPSRKVKLQEFYLDIHEVSNAEFEIFCNETKHKTEAESYGDSFVFDPLLSEETRKTLTQAVAAAPWWVPVKGADWRHPEGPDSNLKGRMDHPVVHVSWNDAVAYCKWAGKRLPTEAEWEYACRSGLENRLYPWGNNLNPRGEHWMNIWQGKFPEEDTEEDGYKSTAPVTTFPANAFGLKNMVGNVWEWTSDWWSIKHPSYLQENPVGPEAGEDKVKKGGSYMCHKSYCFRYRCAARSQNTPDSAAGNLGFRCASNELPSKSKNTNILKDEL</sequence>
<dbReference type="FunCoup" id="A0A6P8Z1X5">
    <property type="interactions" value="439"/>
</dbReference>
<dbReference type="KEGG" id="tpal:117646650"/>
<feature type="signal peptide" evidence="2">
    <location>
        <begin position="1"/>
        <end position="21"/>
    </location>
</feature>
<dbReference type="OrthoDB" id="659at2759"/>